<dbReference type="Proteomes" id="UP000018144">
    <property type="component" value="Unassembled WGS sequence"/>
</dbReference>
<evidence type="ECO:0000313" key="2">
    <source>
        <dbReference type="Proteomes" id="UP000018144"/>
    </source>
</evidence>
<proteinExistence type="predicted"/>
<organism evidence="1 2">
    <name type="scientific">Pyronema omphalodes (strain CBS 100304)</name>
    <name type="common">Pyronema confluens</name>
    <dbReference type="NCBI Taxonomy" id="1076935"/>
    <lineage>
        <taxon>Eukaryota</taxon>
        <taxon>Fungi</taxon>
        <taxon>Dikarya</taxon>
        <taxon>Ascomycota</taxon>
        <taxon>Pezizomycotina</taxon>
        <taxon>Pezizomycetes</taxon>
        <taxon>Pezizales</taxon>
        <taxon>Pyronemataceae</taxon>
        <taxon>Pyronema</taxon>
    </lineage>
</organism>
<gene>
    <name evidence="1" type="ORF">PCON_01439</name>
</gene>
<accession>U4LNP6</accession>
<sequence>MSNVAFELWKTRHKNHRNLDNCQSVPARHAATLDNHVYPVAPTFSTLGHSEQSSLRCSTNLATFATLFSSLPGYNPLLDICQD</sequence>
<keyword evidence="2" id="KW-1185">Reference proteome</keyword>
<reference evidence="1 2" key="1">
    <citation type="journal article" date="2013" name="PLoS Genet.">
        <title>The genome and development-dependent transcriptomes of Pyronema confluens: a window into fungal evolution.</title>
        <authorList>
            <person name="Traeger S."/>
            <person name="Altegoer F."/>
            <person name="Freitag M."/>
            <person name="Gabaldon T."/>
            <person name="Kempken F."/>
            <person name="Kumar A."/>
            <person name="Marcet-Houben M."/>
            <person name="Poggeler S."/>
            <person name="Stajich J.E."/>
            <person name="Nowrousian M."/>
        </authorList>
    </citation>
    <scope>NUCLEOTIDE SEQUENCE [LARGE SCALE GENOMIC DNA]</scope>
    <source>
        <strain evidence="2">CBS 100304</strain>
        <tissue evidence="1">Vegetative mycelium</tissue>
    </source>
</reference>
<protein>
    <submittedName>
        <fullName evidence="1">Uncharacterized protein</fullName>
    </submittedName>
</protein>
<evidence type="ECO:0000313" key="1">
    <source>
        <dbReference type="EMBL" id="CCX33568.1"/>
    </source>
</evidence>
<dbReference type="EMBL" id="HF936139">
    <property type="protein sequence ID" value="CCX33568.1"/>
    <property type="molecule type" value="Genomic_DNA"/>
</dbReference>
<name>U4LNP6_PYROM</name>
<dbReference type="AlphaFoldDB" id="U4LNP6"/>